<dbReference type="NCBIfam" id="TIGR01145">
    <property type="entry name" value="ATP_synt_delta"/>
    <property type="match status" value="1"/>
</dbReference>
<dbReference type="PRINTS" id="PR00125">
    <property type="entry name" value="ATPASEDELTA"/>
</dbReference>
<keyword evidence="6 8" id="KW-0139">CF(1)</keyword>
<keyword evidence="4 8" id="KW-0406">Ion transport</keyword>
<gene>
    <name evidence="8" type="primary">atpH</name>
    <name evidence="9" type="ORF">SAMN06264849_105156</name>
</gene>
<dbReference type="HAMAP" id="MF_01416">
    <property type="entry name" value="ATP_synth_delta_bact"/>
    <property type="match status" value="1"/>
</dbReference>
<dbReference type="InterPro" id="IPR026015">
    <property type="entry name" value="ATP_synth_OSCP/delta_N_sf"/>
</dbReference>
<proteinExistence type="inferred from homology"/>
<name>A0A521D6A0_9BACL</name>
<keyword evidence="8" id="KW-1003">Cell membrane</keyword>
<keyword evidence="7 8" id="KW-0066">ATP synthesis</keyword>
<keyword evidence="10" id="KW-1185">Reference proteome</keyword>
<protein>
    <recommendedName>
        <fullName evidence="8">ATP synthase subunit delta</fullName>
    </recommendedName>
    <alternativeName>
        <fullName evidence="8">ATP synthase F(1) sector subunit delta</fullName>
    </alternativeName>
    <alternativeName>
        <fullName evidence="8">F-type ATPase subunit delta</fullName>
        <shortName evidence="8">F-ATPase subunit delta</shortName>
    </alternativeName>
</protein>
<dbReference type="Pfam" id="PF00213">
    <property type="entry name" value="OSCP"/>
    <property type="match status" value="1"/>
</dbReference>
<evidence type="ECO:0000313" key="9">
    <source>
        <dbReference type="EMBL" id="SMO67197.1"/>
    </source>
</evidence>
<comment type="subcellular location">
    <subcellularLocation>
        <location evidence="8">Cell membrane</location>
        <topology evidence="8">Peripheral membrane protein</topology>
    </subcellularLocation>
    <subcellularLocation>
        <location evidence="1">Membrane</location>
    </subcellularLocation>
</comment>
<evidence type="ECO:0000256" key="4">
    <source>
        <dbReference type="ARBA" id="ARBA00023065"/>
    </source>
</evidence>
<dbReference type="RefSeq" id="WP_142505481.1">
    <property type="nucleotide sequence ID" value="NZ_FXTI01000005.1"/>
</dbReference>
<dbReference type="NCBIfam" id="NF004403">
    <property type="entry name" value="PRK05758.2-4"/>
    <property type="match status" value="1"/>
</dbReference>
<organism evidence="9 10">
    <name type="scientific">Melghirimyces algeriensis</name>
    <dbReference type="NCBI Taxonomy" id="910412"/>
    <lineage>
        <taxon>Bacteria</taxon>
        <taxon>Bacillati</taxon>
        <taxon>Bacillota</taxon>
        <taxon>Bacilli</taxon>
        <taxon>Bacillales</taxon>
        <taxon>Thermoactinomycetaceae</taxon>
        <taxon>Melghirimyces</taxon>
    </lineage>
</organism>
<dbReference type="AlphaFoldDB" id="A0A521D6A0"/>
<dbReference type="PANTHER" id="PTHR11910">
    <property type="entry name" value="ATP SYNTHASE DELTA CHAIN"/>
    <property type="match status" value="1"/>
</dbReference>
<dbReference type="GO" id="GO:0045259">
    <property type="term" value="C:proton-transporting ATP synthase complex"/>
    <property type="evidence" value="ECO:0007669"/>
    <property type="project" value="UniProtKB-KW"/>
</dbReference>
<evidence type="ECO:0000256" key="1">
    <source>
        <dbReference type="ARBA" id="ARBA00004370"/>
    </source>
</evidence>
<dbReference type="PROSITE" id="PS00389">
    <property type="entry name" value="ATPASE_DELTA"/>
    <property type="match status" value="1"/>
</dbReference>
<dbReference type="SUPFAM" id="SSF47928">
    <property type="entry name" value="N-terminal domain of the delta subunit of the F1F0-ATP synthase"/>
    <property type="match status" value="1"/>
</dbReference>
<evidence type="ECO:0000256" key="2">
    <source>
        <dbReference type="ARBA" id="ARBA00022448"/>
    </source>
</evidence>
<dbReference type="Gene3D" id="1.10.520.20">
    <property type="entry name" value="N-terminal domain of the delta subunit of the F1F0-ATP synthase"/>
    <property type="match status" value="1"/>
</dbReference>
<keyword evidence="3 8" id="KW-0375">Hydrogen ion transport</keyword>
<evidence type="ECO:0000256" key="5">
    <source>
        <dbReference type="ARBA" id="ARBA00023136"/>
    </source>
</evidence>
<dbReference type="InterPro" id="IPR000711">
    <property type="entry name" value="ATPase_OSCP/dsu"/>
</dbReference>
<evidence type="ECO:0000256" key="7">
    <source>
        <dbReference type="ARBA" id="ARBA00023310"/>
    </source>
</evidence>
<evidence type="ECO:0000313" key="10">
    <source>
        <dbReference type="Proteomes" id="UP000315636"/>
    </source>
</evidence>
<dbReference type="GO" id="GO:0005886">
    <property type="term" value="C:plasma membrane"/>
    <property type="evidence" value="ECO:0007669"/>
    <property type="project" value="UniProtKB-SubCell"/>
</dbReference>
<keyword evidence="5 8" id="KW-0472">Membrane</keyword>
<evidence type="ECO:0000256" key="8">
    <source>
        <dbReference type="HAMAP-Rule" id="MF_01416"/>
    </source>
</evidence>
<keyword evidence="2 8" id="KW-0813">Transport</keyword>
<dbReference type="GO" id="GO:0046933">
    <property type="term" value="F:proton-transporting ATP synthase activity, rotational mechanism"/>
    <property type="evidence" value="ECO:0007669"/>
    <property type="project" value="UniProtKB-UniRule"/>
</dbReference>
<comment type="function">
    <text evidence="8">F(1)F(0) ATP synthase produces ATP from ADP in the presence of a proton or sodium gradient. F-type ATPases consist of two structural domains, F(1) containing the extramembraneous catalytic core and F(0) containing the membrane proton channel, linked together by a central stalk and a peripheral stalk. During catalysis, ATP synthesis in the catalytic domain of F(1) is coupled via a rotary mechanism of the central stalk subunits to proton translocation.</text>
</comment>
<evidence type="ECO:0000256" key="3">
    <source>
        <dbReference type="ARBA" id="ARBA00022781"/>
    </source>
</evidence>
<dbReference type="InterPro" id="IPR020781">
    <property type="entry name" value="ATPase_OSCP/d_CS"/>
</dbReference>
<reference evidence="9 10" key="1">
    <citation type="submission" date="2017-05" db="EMBL/GenBank/DDBJ databases">
        <authorList>
            <person name="Varghese N."/>
            <person name="Submissions S."/>
        </authorList>
    </citation>
    <scope>NUCLEOTIDE SEQUENCE [LARGE SCALE GENOMIC DNA]</scope>
    <source>
        <strain evidence="9 10">DSM 45474</strain>
    </source>
</reference>
<evidence type="ECO:0000256" key="6">
    <source>
        <dbReference type="ARBA" id="ARBA00023196"/>
    </source>
</evidence>
<dbReference type="Proteomes" id="UP000315636">
    <property type="component" value="Unassembled WGS sequence"/>
</dbReference>
<dbReference type="EMBL" id="FXTI01000005">
    <property type="protein sequence ID" value="SMO67197.1"/>
    <property type="molecule type" value="Genomic_DNA"/>
</dbReference>
<comment type="function">
    <text evidence="8">This protein is part of the stalk that links CF(0) to CF(1). It either transmits conformational changes from CF(0) to CF(1) or is implicated in proton conduction.</text>
</comment>
<dbReference type="OrthoDB" id="9802471at2"/>
<accession>A0A521D6A0</accession>
<sequence>MSQSIIAKRYAKALFEVAKEHNLLDQVEQEWQAVHDVWVNHPELREWAIHPRVRSEEKKEVYDKLFSDLSDLSRNLLHLLAERNRENVIEAIGAEYRSLVHDAKGIAEAEVITPRPLSKAKEKELISVFQKKIGKSLVIINRVDSDILGGVIVRIGDRLYDGSLVNKLKRFRNQMAESSVG</sequence>
<comment type="similarity">
    <text evidence="8">Belongs to the ATPase delta chain family.</text>
</comment>